<dbReference type="PANTHER" id="PTHR22953">
    <property type="entry name" value="ACID PHOSPHATASE RELATED"/>
    <property type="match status" value="1"/>
</dbReference>
<dbReference type="GO" id="GO:0046872">
    <property type="term" value="F:metal ion binding"/>
    <property type="evidence" value="ECO:0007669"/>
    <property type="project" value="InterPro"/>
</dbReference>
<feature type="domain" description="Calcineurin-like phosphoesterase" evidence="5">
    <location>
        <begin position="178"/>
        <end position="401"/>
    </location>
</feature>
<evidence type="ECO:0000256" key="3">
    <source>
        <dbReference type="ARBA" id="ARBA00023180"/>
    </source>
</evidence>
<sequence>MASKSASFTFFSLLLGGAVAKASLPAKPSDLSTPVQQRLSLAGPNSVTIGWNTYAQQDKPCVKYGTSSSALTNQACSDESVTYPTSRTWANAVTLTDLSPATTYYYKINSTNSTINHFFSPRIAGDKTPFAINAIIDLGVYGEDGFTINMDQSKRDVIPTIQPSLNHTTIGRLASTINDYELIIHPGDLGYADDWFLKPKNLLHGEEAYQAILEQFYDQLAPIAGRKPYMVSPGNHEAACEEVPGLNLLCPEGQKNFTDFMYRFGQTMPFAFESTSTNNSAKVNANKAKQLANPPFWFSFEYGMVHVVMIDTETDFPDAPDVPGGSASLNSGPFGSPGQQLEFLEADLASIDRDVTPWVVVAGHRPWYTTGGDGCIACQEAFEPLFYKYGVDLGVFGHVHNSQRFVPVYNGTVDSAGMSNPKAPMYIVSGGTGNIEGLSSVGSNVTGNAFAYADDFSYATIKFSDAQNLQIDFIRSSTGEVLDRSKLVKSHKDRFVRQS</sequence>
<dbReference type="Pfam" id="PF00149">
    <property type="entry name" value="Metallophos"/>
    <property type="match status" value="1"/>
</dbReference>
<dbReference type="Proteomes" id="UP000777438">
    <property type="component" value="Unassembled WGS sequence"/>
</dbReference>
<dbReference type="SUPFAM" id="SSF56300">
    <property type="entry name" value="Metallo-dependent phosphatases"/>
    <property type="match status" value="1"/>
</dbReference>
<comment type="similarity">
    <text evidence="4">Belongs to the metallophosphoesterase superfamily. Purple acid phosphatase family.</text>
</comment>
<proteinExistence type="inferred from homology"/>
<dbReference type="InterPro" id="IPR025733">
    <property type="entry name" value="PAPs_C"/>
</dbReference>
<dbReference type="PANTHER" id="PTHR22953:SF153">
    <property type="entry name" value="PURPLE ACID PHOSPHATASE"/>
    <property type="match status" value="1"/>
</dbReference>
<evidence type="ECO:0000313" key="9">
    <source>
        <dbReference type="Proteomes" id="UP000777438"/>
    </source>
</evidence>
<feature type="chain" id="PRO_5040531868" description="Purple acid phosphatase" evidence="4">
    <location>
        <begin position="21"/>
        <end position="499"/>
    </location>
</feature>
<comment type="catalytic activity">
    <reaction evidence="4">
        <text>a phosphate monoester + H2O = an alcohol + phosphate</text>
        <dbReference type="Rhea" id="RHEA:15017"/>
        <dbReference type="ChEBI" id="CHEBI:15377"/>
        <dbReference type="ChEBI" id="CHEBI:30879"/>
        <dbReference type="ChEBI" id="CHEBI:43474"/>
        <dbReference type="ChEBI" id="CHEBI:67140"/>
        <dbReference type="EC" id="3.1.3.2"/>
    </reaction>
</comment>
<feature type="signal peptide" evidence="4">
    <location>
        <begin position="1"/>
        <end position="20"/>
    </location>
</feature>
<organism evidence="8 9">
    <name type="scientific">Thelonectria olida</name>
    <dbReference type="NCBI Taxonomy" id="1576542"/>
    <lineage>
        <taxon>Eukaryota</taxon>
        <taxon>Fungi</taxon>
        <taxon>Dikarya</taxon>
        <taxon>Ascomycota</taxon>
        <taxon>Pezizomycotina</taxon>
        <taxon>Sordariomycetes</taxon>
        <taxon>Hypocreomycetidae</taxon>
        <taxon>Hypocreales</taxon>
        <taxon>Nectriaceae</taxon>
        <taxon>Thelonectria</taxon>
    </lineage>
</organism>
<evidence type="ECO:0000259" key="7">
    <source>
        <dbReference type="Pfam" id="PF16656"/>
    </source>
</evidence>
<evidence type="ECO:0000259" key="5">
    <source>
        <dbReference type="Pfam" id="PF00149"/>
    </source>
</evidence>
<reference evidence="8 9" key="1">
    <citation type="journal article" date="2021" name="Nat. Commun.">
        <title>Genetic determinants of endophytism in the Arabidopsis root mycobiome.</title>
        <authorList>
            <person name="Mesny F."/>
            <person name="Miyauchi S."/>
            <person name="Thiergart T."/>
            <person name="Pickel B."/>
            <person name="Atanasova L."/>
            <person name="Karlsson M."/>
            <person name="Huettel B."/>
            <person name="Barry K.W."/>
            <person name="Haridas S."/>
            <person name="Chen C."/>
            <person name="Bauer D."/>
            <person name="Andreopoulos W."/>
            <person name="Pangilinan J."/>
            <person name="LaButti K."/>
            <person name="Riley R."/>
            <person name="Lipzen A."/>
            <person name="Clum A."/>
            <person name="Drula E."/>
            <person name="Henrissat B."/>
            <person name="Kohler A."/>
            <person name="Grigoriev I.V."/>
            <person name="Martin F.M."/>
            <person name="Hacquard S."/>
        </authorList>
    </citation>
    <scope>NUCLEOTIDE SEQUENCE [LARGE SCALE GENOMIC DNA]</scope>
    <source>
        <strain evidence="8 9">MPI-CAGE-CH-0241</strain>
    </source>
</reference>
<evidence type="ECO:0000256" key="2">
    <source>
        <dbReference type="ARBA" id="ARBA00022801"/>
    </source>
</evidence>
<dbReference type="EMBL" id="JAGPYM010000018">
    <property type="protein sequence ID" value="KAH6885406.1"/>
    <property type="molecule type" value="Genomic_DNA"/>
</dbReference>
<evidence type="ECO:0000256" key="4">
    <source>
        <dbReference type="RuleBase" id="RU361203"/>
    </source>
</evidence>
<feature type="domain" description="Purple acid phosphatase C-terminal" evidence="6">
    <location>
        <begin position="423"/>
        <end position="484"/>
    </location>
</feature>
<dbReference type="InterPro" id="IPR041792">
    <property type="entry name" value="MPP_PAP"/>
</dbReference>
<accession>A0A9P9AMV3</accession>
<dbReference type="InterPro" id="IPR008963">
    <property type="entry name" value="Purple_acid_Pase-like_N"/>
</dbReference>
<dbReference type="SUPFAM" id="SSF49363">
    <property type="entry name" value="Purple acid phosphatase, N-terminal domain"/>
    <property type="match status" value="1"/>
</dbReference>
<dbReference type="AlphaFoldDB" id="A0A9P9AMV3"/>
<dbReference type="Pfam" id="PF16656">
    <property type="entry name" value="Pur_ac_phosph_N"/>
    <property type="match status" value="1"/>
</dbReference>
<gene>
    <name evidence="8" type="ORF">B0T10DRAFT_564182</name>
</gene>
<dbReference type="Gene3D" id="2.60.40.380">
    <property type="entry name" value="Purple acid phosphatase-like, N-terminal"/>
    <property type="match status" value="1"/>
</dbReference>
<dbReference type="EC" id="3.1.3.2" evidence="4"/>
<evidence type="ECO:0000256" key="1">
    <source>
        <dbReference type="ARBA" id="ARBA00022729"/>
    </source>
</evidence>
<keyword evidence="9" id="KW-1185">Reference proteome</keyword>
<name>A0A9P9AMV3_9HYPO</name>
<dbReference type="InterPro" id="IPR039331">
    <property type="entry name" value="PAPs-like"/>
</dbReference>
<dbReference type="Gene3D" id="3.60.21.10">
    <property type="match status" value="1"/>
</dbReference>
<dbReference type="GO" id="GO:0003993">
    <property type="term" value="F:acid phosphatase activity"/>
    <property type="evidence" value="ECO:0007669"/>
    <property type="project" value="UniProtKB-EC"/>
</dbReference>
<protein>
    <recommendedName>
        <fullName evidence="4">Purple acid phosphatase</fullName>
        <ecNumber evidence="4">3.1.3.2</ecNumber>
    </recommendedName>
</protein>
<dbReference type="InterPro" id="IPR029052">
    <property type="entry name" value="Metallo-depent_PP-like"/>
</dbReference>
<dbReference type="CDD" id="cd00839">
    <property type="entry name" value="MPP_PAPs"/>
    <property type="match status" value="1"/>
</dbReference>
<evidence type="ECO:0000313" key="8">
    <source>
        <dbReference type="EMBL" id="KAH6885406.1"/>
    </source>
</evidence>
<feature type="domain" description="Purple acid phosphatase N-terminal" evidence="7">
    <location>
        <begin position="34"/>
        <end position="114"/>
    </location>
</feature>
<keyword evidence="2 4" id="KW-0378">Hydrolase</keyword>
<keyword evidence="1 4" id="KW-0732">Signal</keyword>
<dbReference type="Pfam" id="PF14008">
    <property type="entry name" value="Metallophos_C"/>
    <property type="match status" value="1"/>
</dbReference>
<dbReference type="OrthoDB" id="45007at2759"/>
<evidence type="ECO:0000259" key="6">
    <source>
        <dbReference type="Pfam" id="PF14008"/>
    </source>
</evidence>
<keyword evidence="3" id="KW-0325">Glycoprotein</keyword>
<dbReference type="InterPro" id="IPR015914">
    <property type="entry name" value="PAPs_N"/>
</dbReference>
<dbReference type="InterPro" id="IPR004843">
    <property type="entry name" value="Calcineurin-like_PHP"/>
</dbReference>
<comment type="caution">
    <text evidence="8">The sequence shown here is derived from an EMBL/GenBank/DDBJ whole genome shotgun (WGS) entry which is preliminary data.</text>
</comment>